<dbReference type="InterPro" id="IPR011006">
    <property type="entry name" value="CheY-like_superfamily"/>
</dbReference>
<keyword evidence="9" id="KW-0472">Membrane</keyword>
<sequence>MMQHIDVLIAEDNLIDQKLLSAYLEEYDITHIIVDSGEEAIKILQSVTFKLLLFDISLPGIDGYQLTKVVKEEMKITTPVVAITAYSIDEAKDKCFASGMNACFSKPISKIELVGMLTQFLPKEKLTSAHSRDFEVIDLSYLKEISLGDVDYEMEITNKFVETIESDLLELENSFHSKNAEQLSVVAHRTLSTIYIMGLKSKLESTLCAIEQDDLTYSELKTNLEHVYETCRAAKIEAKLFIEDLRNCKSY</sequence>
<keyword evidence="4" id="KW-0812">Transmembrane</keyword>
<evidence type="ECO:0000256" key="3">
    <source>
        <dbReference type="ARBA" id="ARBA00022553"/>
    </source>
</evidence>
<keyword evidence="8" id="KW-0902">Two-component regulatory system</keyword>
<dbReference type="AlphaFoldDB" id="A0A9X3DGF8"/>
<dbReference type="Proteomes" id="UP001142592">
    <property type="component" value="Unassembled WGS sequence"/>
</dbReference>
<comment type="subcellular location">
    <subcellularLocation>
        <location evidence="1">Cell membrane</location>
        <topology evidence="1">Multi-pass membrane protein</topology>
    </subcellularLocation>
</comment>
<dbReference type="GO" id="GO:0005886">
    <property type="term" value="C:plasma membrane"/>
    <property type="evidence" value="ECO:0007669"/>
    <property type="project" value="UniProtKB-SubCell"/>
</dbReference>
<evidence type="ECO:0000256" key="6">
    <source>
        <dbReference type="ARBA" id="ARBA00022840"/>
    </source>
</evidence>
<evidence type="ECO:0000256" key="8">
    <source>
        <dbReference type="ARBA" id="ARBA00023012"/>
    </source>
</evidence>
<evidence type="ECO:0000313" key="13">
    <source>
        <dbReference type="Proteomes" id="UP001142592"/>
    </source>
</evidence>
<dbReference type="Gene3D" id="3.40.50.2300">
    <property type="match status" value="1"/>
</dbReference>
<evidence type="ECO:0000256" key="10">
    <source>
        <dbReference type="PROSITE-ProRule" id="PRU00169"/>
    </source>
</evidence>
<dbReference type="PROSITE" id="PS50110">
    <property type="entry name" value="RESPONSE_REGULATORY"/>
    <property type="match status" value="1"/>
</dbReference>
<dbReference type="EMBL" id="JAPJUH010000005">
    <property type="protein sequence ID" value="MCX3266750.1"/>
    <property type="molecule type" value="Genomic_DNA"/>
</dbReference>
<reference evidence="12" key="1">
    <citation type="submission" date="2022-11" db="EMBL/GenBank/DDBJ databases">
        <authorList>
            <person name="Graham C."/>
            <person name="Newman J.D."/>
        </authorList>
    </citation>
    <scope>NUCLEOTIDE SEQUENCE</scope>
    <source>
        <strain evidence="12">DSM 19486</strain>
    </source>
</reference>
<keyword evidence="13" id="KW-1185">Reference proteome</keyword>
<accession>A0A9X3DGF8</accession>
<evidence type="ECO:0000256" key="1">
    <source>
        <dbReference type="ARBA" id="ARBA00004651"/>
    </source>
</evidence>
<comment type="caution">
    <text evidence="12">The sequence shown here is derived from an EMBL/GenBank/DDBJ whole genome shotgun (WGS) entry which is preliminary data.</text>
</comment>
<dbReference type="InterPro" id="IPR036641">
    <property type="entry name" value="HPT_dom_sf"/>
</dbReference>
<dbReference type="Pfam" id="PF00072">
    <property type="entry name" value="Response_reg"/>
    <property type="match status" value="1"/>
</dbReference>
<evidence type="ECO:0000256" key="5">
    <source>
        <dbReference type="ARBA" id="ARBA00022741"/>
    </source>
</evidence>
<feature type="domain" description="Response regulatory" evidence="11">
    <location>
        <begin position="6"/>
        <end position="121"/>
    </location>
</feature>
<feature type="modified residue" description="4-aspartylphosphate" evidence="10">
    <location>
        <position position="55"/>
    </location>
</feature>
<evidence type="ECO:0000256" key="9">
    <source>
        <dbReference type="ARBA" id="ARBA00023136"/>
    </source>
</evidence>
<protein>
    <submittedName>
        <fullName evidence="12">Response regulator</fullName>
    </submittedName>
</protein>
<keyword evidence="2" id="KW-1003">Cell membrane</keyword>
<evidence type="ECO:0000259" key="11">
    <source>
        <dbReference type="PROSITE" id="PS50110"/>
    </source>
</evidence>
<evidence type="ECO:0000313" key="12">
    <source>
        <dbReference type="EMBL" id="MCX3266750.1"/>
    </source>
</evidence>
<evidence type="ECO:0000256" key="4">
    <source>
        <dbReference type="ARBA" id="ARBA00022692"/>
    </source>
</evidence>
<evidence type="ECO:0000256" key="7">
    <source>
        <dbReference type="ARBA" id="ARBA00022989"/>
    </source>
</evidence>
<dbReference type="SMART" id="SM00448">
    <property type="entry name" value="REC"/>
    <property type="match status" value="1"/>
</dbReference>
<dbReference type="GO" id="GO:0000160">
    <property type="term" value="P:phosphorelay signal transduction system"/>
    <property type="evidence" value="ECO:0007669"/>
    <property type="project" value="UniProtKB-KW"/>
</dbReference>
<dbReference type="SUPFAM" id="SSF47226">
    <property type="entry name" value="Histidine-containing phosphotransfer domain, HPT domain"/>
    <property type="match status" value="1"/>
</dbReference>
<dbReference type="CDD" id="cd17546">
    <property type="entry name" value="REC_hyHK_CKI1_RcsC-like"/>
    <property type="match status" value="1"/>
</dbReference>
<proteinExistence type="predicted"/>
<dbReference type="SUPFAM" id="SSF52172">
    <property type="entry name" value="CheY-like"/>
    <property type="match status" value="1"/>
</dbReference>
<keyword evidence="3 10" id="KW-0597">Phosphoprotein</keyword>
<dbReference type="Gene3D" id="1.20.120.160">
    <property type="entry name" value="HPT domain"/>
    <property type="match status" value="1"/>
</dbReference>
<gene>
    <name evidence="12" type="ORF">OQZ29_18475</name>
</gene>
<evidence type="ECO:0000256" key="2">
    <source>
        <dbReference type="ARBA" id="ARBA00022475"/>
    </source>
</evidence>
<keyword evidence="6" id="KW-0067">ATP-binding</keyword>
<keyword evidence="7" id="KW-1133">Transmembrane helix</keyword>
<dbReference type="InterPro" id="IPR001789">
    <property type="entry name" value="Sig_transdc_resp-reg_receiver"/>
</dbReference>
<name>A0A9X3DGF8_9SPHI</name>
<dbReference type="RefSeq" id="WP_010600456.1">
    <property type="nucleotide sequence ID" value="NZ_JAPJUH010000005.1"/>
</dbReference>
<keyword evidence="5" id="KW-0547">Nucleotide-binding</keyword>
<organism evidence="12 13">
    <name type="scientific">Pedobacter agri</name>
    <dbReference type="NCBI Taxonomy" id="454586"/>
    <lineage>
        <taxon>Bacteria</taxon>
        <taxon>Pseudomonadati</taxon>
        <taxon>Bacteroidota</taxon>
        <taxon>Sphingobacteriia</taxon>
        <taxon>Sphingobacteriales</taxon>
        <taxon>Sphingobacteriaceae</taxon>
        <taxon>Pedobacter</taxon>
    </lineage>
</organism>
<dbReference type="GO" id="GO:0005524">
    <property type="term" value="F:ATP binding"/>
    <property type="evidence" value="ECO:0007669"/>
    <property type="project" value="UniProtKB-KW"/>
</dbReference>
<dbReference type="PANTHER" id="PTHR45339">
    <property type="entry name" value="HYBRID SIGNAL TRANSDUCTION HISTIDINE KINASE J"/>
    <property type="match status" value="1"/>
</dbReference>
<dbReference type="PANTHER" id="PTHR45339:SF1">
    <property type="entry name" value="HYBRID SIGNAL TRANSDUCTION HISTIDINE KINASE J"/>
    <property type="match status" value="1"/>
</dbReference>